<organism evidence="2 3">
    <name type="scientific">Algoriphagus aquimarinus</name>
    <dbReference type="NCBI Taxonomy" id="237018"/>
    <lineage>
        <taxon>Bacteria</taxon>
        <taxon>Pseudomonadati</taxon>
        <taxon>Bacteroidota</taxon>
        <taxon>Cytophagia</taxon>
        <taxon>Cytophagales</taxon>
        <taxon>Cyclobacteriaceae</taxon>
        <taxon>Algoriphagus</taxon>
    </lineage>
</organism>
<reference evidence="2 3" key="1">
    <citation type="submission" date="2016-10" db="EMBL/GenBank/DDBJ databases">
        <authorList>
            <person name="de Groot N.N."/>
        </authorList>
    </citation>
    <scope>NUCLEOTIDE SEQUENCE [LARGE SCALE GENOMIC DNA]</scope>
    <source>
        <strain evidence="2 3">DSM 23399</strain>
    </source>
</reference>
<gene>
    <name evidence="2" type="ORF">SAMN04489723_104159</name>
</gene>
<dbReference type="AlphaFoldDB" id="A0A1I0YA25"/>
<feature type="signal peptide" evidence="1">
    <location>
        <begin position="1"/>
        <end position="21"/>
    </location>
</feature>
<name>A0A1I0YA25_9BACT</name>
<protein>
    <recommendedName>
        <fullName evidence="4">DUF2946 domain-containing protein</fullName>
    </recommendedName>
</protein>
<dbReference type="OrthoDB" id="965878at2"/>
<evidence type="ECO:0000256" key="1">
    <source>
        <dbReference type="SAM" id="SignalP"/>
    </source>
</evidence>
<keyword evidence="3" id="KW-1185">Reference proteome</keyword>
<dbReference type="Pfam" id="PF26622">
    <property type="entry name" value="DUF8199"/>
    <property type="match status" value="1"/>
</dbReference>
<dbReference type="RefSeq" id="WP_139229055.1">
    <property type="nucleotide sequence ID" value="NZ_FOKK01000004.1"/>
</dbReference>
<proteinExistence type="predicted"/>
<sequence>MKKQISIALALLLMLSSIGMAKSTHICMGSEMMAEFGLATKHLDCGMQMQHKDRSSDTHHSIDPIECCQNQFELVQNDSDQNLKVVQIDAAQLIFIAAFTQVFVFGIAPDTTSEQPTPHTIPPSIEKDLSILFQSFLI</sequence>
<evidence type="ECO:0008006" key="4">
    <source>
        <dbReference type="Google" id="ProtNLM"/>
    </source>
</evidence>
<evidence type="ECO:0000313" key="3">
    <source>
        <dbReference type="Proteomes" id="UP000198790"/>
    </source>
</evidence>
<feature type="chain" id="PRO_5011463776" description="DUF2946 domain-containing protein" evidence="1">
    <location>
        <begin position="22"/>
        <end position="138"/>
    </location>
</feature>
<dbReference type="NCBIfam" id="NF047658">
    <property type="entry name" value="HYC_CC_PP"/>
    <property type="match status" value="1"/>
</dbReference>
<keyword evidence="1" id="KW-0732">Signal</keyword>
<dbReference type="Proteomes" id="UP000198790">
    <property type="component" value="Unassembled WGS sequence"/>
</dbReference>
<evidence type="ECO:0000313" key="2">
    <source>
        <dbReference type="EMBL" id="SFB09370.1"/>
    </source>
</evidence>
<dbReference type="InterPro" id="IPR058060">
    <property type="entry name" value="HYC_CC_PP"/>
</dbReference>
<dbReference type="EMBL" id="FOKK01000004">
    <property type="protein sequence ID" value="SFB09370.1"/>
    <property type="molecule type" value="Genomic_DNA"/>
</dbReference>
<accession>A0A1I0YA25</accession>
<dbReference type="InterPro" id="IPR058512">
    <property type="entry name" value="DUF8199"/>
</dbReference>
<dbReference type="STRING" id="237018.SAMN04489723_104159"/>